<dbReference type="CDD" id="cd00009">
    <property type="entry name" value="AAA"/>
    <property type="match status" value="1"/>
</dbReference>
<dbReference type="RefSeq" id="WP_079427994.1">
    <property type="nucleotide sequence ID" value="NZ_MZGV01000083.1"/>
</dbReference>
<proteinExistence type="predicted"/>
<organism evidence="1 2">
    <name type="scientific">Clostridium oryzae</name>
    <dbReference type="NCBI Taxonomy" id="1450648"/>
    <lineage>
        <taxon>Bacteria</taxon>
        <taxon>Bacillati</taxon>
        <taxon>Bacillota</taxon>
        <taxon>Clostridia</taxon>
        <taxon>Eubacteriales</taxon>
        <taxon>Clostridiaceae</taxon>
        <taxon>Clostridium</taxon>
    </lineage>
</organism>
<dbReference type="PANTHER" id="PTHR42935:SF1">
    <property type="entry name" value="SLR0930 PROTEIN"/>
    <property type="match status" value="1"/>
</dbReference>
<dbReference type="InterPro" id="IPR027417">
    <property type="entry name" value="P-loop_NTPase"/>
</dbReference>
<dbReference type="SUPFAM" id="SSF52540">
    <property type="entry name" value="P-loop containing nucleoside triphosphate hydrolases"/>
    <property type="match status" value="1"/>
</dbReference>
<dbReference type="AlphaFoldDB" id="A0A1V4IBV0"/>
<dbReference type="Proteomes" id="UP000190080">
    <property type="component" value="Unassembled WGS sequence"/>
</dbReference>
<gene>
    <name evidence="1" type="ORF">CLORY_40820</name>
</gene>
<evidence type="ECO:0000313" key="1">
    <source>
        <dbReference type="EMBL" id="OPJ57478.1"/>
    </source>
</evidence>
<name>A0A1V4IBV0_9CLOT</name>
<dbReference type="OrthoDB" id="9812140at2"/>
<protein>
    <submittedName>
        <fullName evidence="1">Replication factor C large subunit</fullName>
    </submittedName>
</protein>
<comment type="caution">
    <text evidence="1">The sequence shown here is derived from an EMBL/GenBank/DDBJ whole genome shotgun (WGS) entry which is preliminary data.</text>
</comment>
<evidence type="ECO:0000313" key="2">
    <source>
        <dbReference type="Proteomes" id="UP000190080"/>
    </source>
</evidence>
<sequence length="412" mass="47539">MVNFKDEVLKLQGEVNSLVLYEDLIGDSVIKMILNLENRNKILKSLIDEAEEKGYTGDLWKNHIIGFIEETKNPFSLAAEKGLVNKESSIYKLAILDFKHLINIYKFDISNLFGEDEAFILKNYNNCSIKNEGIYILQKILESGNHTKITEYFTKFYFENGCGLLNKYKAFRYDEKLGLVGIKGKWEEKFEDLIGCKDQKNTLISNTKAFLQGKPANNALLYGDRGTGKSSSVKALINEFGDKGLRLIEINRHQLRCFSEVINIIKNRGLHFIIFMDDLSFENFETDYKYLKSVIEGGLEGRPDNVLIYATSNRRHIIKETWEDREGKYEEINNGEAIQEKLSLVDRFGLTIIYPSPNQNEYLDIVEGIASKLDINMDMEDIKKEALQWQMWHNGRSGRTAKQFINNLLGRE</sequence>
<dbReference type="Gene3D" id="3.40.50.300">
    <property type="entry name" value="P-loop containing nucleotide triphosphate hydrolases"/>
    <property type="match status" value="1"/>
</dbReference>
<reference evidence="1 2" key="1">
    <citation type="submission" date="2017-03" db="EMBL/GenBank/DDBJ databases">
        <title>Genome sequence of Clostridium oryzae DSM 28571.</title>
        <authorList>
            <person name="Poehlein A."/>
            <person name="Daniel R."/>
        </authorList>
    </citation>
    <scope>NUCLEOTIDE SEQUENCE [LARGE SCALE GENOMIC DNA]</scope>
    <source>
        <strain evidence="1 2">DSM 28571</strain>
    </source>
</reference>
<dbReference type="STRING" id="1450648.CLORY_40820"/>
<dbReference type="Pfam" id="PF05673">
    <property type="entry name" value="DUF815"/>
    <property type="match status" value="1"/>
</dbReference>
<dbReference type="InterPro" id="IPR008533">
    <property type="entry name" value="DUF815"/>
</dbReference>
<dbReference type="EMBL" id="MZGV01000083">
    <property type="protein sequence ID" value="OPJ57478.1"/>
    <property type="molecule type" value="Genomic_DNA"/>
</dbReference>
<dbReference type="PANTHER" id="PTHR42935">
    <property type="entry name" value="SLR0930 PROTEIN"/>
    <property type="match status" value="1"/>
</dbReference>
<keyword evidence="2" id="KW-1185">Reference proteome</keyword>
<accession>A0A1V4IBV0</accession>